<keyword evidence="2" id="KW-1133">Transmembrane helix</keyword>
<name>A0A6G0WPJ6_9STRA</name>
<keyword evidence="2" id="KW-0472">Membrane</keyword>
<feature type="region of interest" description="Disordered" evidence="1">
    <location>
        <begin position="102"/>
        <end position="131"/>
    </location>
</feature>
<accession>A0A6G0WPJ6</accession>
<feature type="transmembrane region" description="Helical" evidence="2">
    <location>
        <begin position="67"/>
        <end position="86"/>
    </location>
</feature>
<evidence type="ECO:0000313" key="4">
    <source>
        <dbReference type="Proteomes" id="UP000481153"/>
    </source>
</evidence>
<dbReference type="EMBL" id="VJMJ01000166">
    <property type="protein sequence ID" value="KAF0729328.1"/>
    <property type="molecule type" value="Genomic_DNA"/>
</dbReference>
<evidence type="ECO:0000256" key="2">
    <source>
        <dbReference type="SAM" id="Phobius"/>
    </source>
</evidence>
<reference evidence="3 4" key="1">
    <citation type="submission" date="2019-07" db="EMBL/GenBank/DDBJ databases">
        <title>Genomics analysis of Aphanomyces spp. identifies a new class of oomycete effector associated with host adaptation.</title>
        <authorList>
            <person name="Gaulin E."/>
        </authorList>
    </citation>
    <scope>NUCLEOTIDE SEQUENCE [LARGE SCALE GENOMIC DNA]</scope>
    <source>
        <strain evidence="3 4">ATCC 201684</strain>
    </source>
</reference>
<comment type="caution">
    <text evidence="3">The sequence shown here is derived from an EMBL/GenBank/DDBJ whole genome shotgun (WGS) entry which is preliminary data.</text>
</comment>
<gene>
    <name evidence="3" type="ORF">Ae201684_013074</name>
</gene>
<dbReference type="AlphaFoldDB" id="A0A6G0WPJ6"/>
<dbReference type="Proteomes" id="UP000481153">
    <property type="component" value="Unassembled WGS sequence"/>
</dbReference>
<evidence type="ECO:0000313" key="3">
    <source>
        <dbReference type="EMBL" id="KAF0729328.1"/>
    </source>
</evidence>
<evidence type="ECO:0000256" key="1">
    <source>
        <dbReference type="SAM" id="MobiDB-lite"/>
    </source>
</evidence>
<keyword evidence="2" id="KW-0812">Transmembrane</keyword>
<protein>
    <submittedName>
        <fullName evidence="3">Uncharacterized protein</fullName>
    </submittedName>
</protein>
<sequence>MNTSNRSSILVNTCSDSFPRCAVAGPNAGSLNCCFEPAGCCSSTSGLLDCCKPPPVEDSQSSNNTSVWIILTVCAVVLMIFVPIYLRSRLRKPRTDFAYIIESHDTAGPSRPTTTANSNYGRTPESQQTRL</sequence>
<proteinExistence type="predicted"/>
<organism evidence="3 4">
    <name type="scientific">Aphanomyces euteiches</name>
    <dbReference type="NCBI Taxonomy" id="100861"/>
    <lineage>
        <taxon>Eukaryota</taxon>
        <taxon>Sar</taxon>
        <taxon>Stramenopiles</taxon>
        <taxon>Oomycota</taxon>
        <taxon>Saprolegniomycetes</taxon>
        <taxon>Saprolegniales</taxon>
        <taxon>Verrucalvaceae</taxon>
        <taxon>Aphanomyces</taxon>
    </lineage>
</organism>
<keyword evidence="4" id="KW-1185">Reference proteome</keyword>
<feature type="compositionally biased region" description="Polar residues" evidence="1">
    <location>
        <begin position="111"/>
        <end position="131"/>
    </location>
</feature>